<dbReference type="PANTHER" id="PTHR35477:SF1">
    <property type="entry name" value="OS06G0728500 PROTEIN"/>
    <property type="match status" value="1"/>
</dbReference>
<evidence type="ECO:0000313" key="3">
    <source>
        <dbReference type="Proteomes" id="UP001279734"/>
    </source>
</evidence>
<sequence>MEANACDINHLDANVLLPPRKRLLAGLKKQNSENTSQPSPENLNSNVSREYDAHLKILLYPCKNSSNMSLEEIAEAAGSAAAAAARTAEAARAAAEEKAAIAARAVAAAKTALDLVASYSEEAGNKERHQKKNKLKKHVPVQLLYKRKQPTENCRTDEELARRLHQAMNSSPRISKHSLGSDLKNHTHKKLKISFTKEKGRRKFPSARRGDDPLREVDSEGFSEDSYIAKLHKDASISRTSDQVEEKGGEAKWSHKEKKFEALEDTYTIGRKRGRIKQKKMPLIFCSFKDQANPREQLNQSSLLSIQSVEVAPTWKCQDFNVSHCIKQNKVVQ</sequence>
<dbReference type="Proteomes" id="UP001279734">
    <property type="component" value="Unassembled WGS sequence"/>
</dbReference>
<reference evidence="2" key="1">
    <citation type="submission" date="2023-05" db="EMBL/GenBank/DDBJ databases">
        <title>Nepenthes gracilis genome sequencing.</title>
        <authorList>
            <person name="Fukushima K."/>
        </authorList>
    </citation>
    <scope>NUCLEOTIDE SEQUENCE</scope>
    <source>
        <strain evidence="2">SING2019-196</strain>
    </source>
</reference>
<keyword evidence="3" id="KW-1185">Reference proteome</keyword>
<feature type="compositionally biased region" description="Basic and acidic residues" evidence="1">
    <location>
        <begin position="208"/>
        <end position="218"/>
    </location>
</feature>
<dbReference type="PANTHER" id="PTHR35477">
    <property type="entry name" value="OS06G0728500 PROTEIN"/>
    <property type="match status" value="1"/>
</dbReference>
<organism evidence="2 3">
    <name type="scientific">Nepenthes gracilis</name>
    <name type="common">Slender pitcher plant</name>
    <dbReference type="NCBI Taxonomy" id="150966"/>
    <lineage>
        <taxon>Eukaryota</taxon>
        <taxon>Viridiplantae</taxon>
        <taxon>Streptophyta</taxon>
        <taxon>Embryophyta</taxon>
        <taxon>Tracheophyta</taxon>
        <taxon>Spermatophyta</taxon>
        <taxon>Magnoliopsida</taxon>
        <taxon>eudicotyledons</taxon>
        <taxon>Gunneridae</taxon>
        <taxon>Pentapetalae</taxon>
        <taxon>Caryophyllales</taxon>
        <taxon>Nepenthaceae</taxon>
        <taxon>Nepenthes</taxon>
    </lineage>
</organism>
<accession>A0AAD3S931</accession>
<evidence type="ECO:0000256" key="1">
    <source>
        <dbReference type="SAM" id="MobiDB-lite"/>
    </source>
</evidence>
<comment type="caution">
    <text evidence="2">The sequence shown here is derived from an EMBL/GenBank/DDBJ whole genome shotgun (WGS) entry which is preliminary data.</text>
</comment>
<feature type="region of interest" description="Disordered" evidence="1">
    <location>
        <begin position="198"/>
        <end position="218"/>
    </location>
</feature>
<gene>
    <name evidence="2" type="ORF">Nepgr_008450</name>
</gene>
<name>A0AAD3S931_NEPGR</name>
<dbReference type="EMBL" id="BSYO01000006">
    <property type="protein sequence ID" value="GMH06610.1"/>
    <property type="molecule type" value="Genomic_DNA"/>
</dbReference>
<evidence type="ECO:0000313" key="2">
    <source>
        <dbReference type="EMBL" id="GMH06610.1"/>
    </source>
</evidence>
<protein>
    <submittedName>
        <fullName evidence="2">Uncharacterized protein</fullName>
    </submittedName>
</protein>
<proteinExistence type="predicted"/>
<dbReference type="AlphaFoldDB" id="A0AAD3S931"/>